<evidence type="ECO:0000313" key="3">
    <source>
        <dbReference type="EMBL" id="TKB96924.1"/>
    </source>
</evidence>
<dbReference type="NCBIfam" id="TIGR02226">
    <property type="entry name" value="two_anch"/>
    <property type="match status" value="1"/>
</dbReference>
<dbReference type="InterPro" id="IPR011933">
    <property type="entry name" value="Double_TM_dom"/>
</dbReference>
<dbReference type="PANTHER" id="PTHR37464:SF1">
    <property type="entry name" value="BLL2463 PROTEIN"/>
    <property type="match status" value="1"/>
</dbReference>
<gene>
    <name evidence="3" type="ORF">FA046_12680</name>
</gene>
<comment type="caution">
    <text evidence="3">The sequence shown here is derived from an EMBL/GenBank/DDBJ whole genome shotgun (WGS) entry which is preliminary data.</text>
</comment>
<dbReference type="Pfam" id="PF07584">
    <property type="entry name" value="BatA"/>
    <property type="match status" value="1"/>
</dbReference>
<evidence type="ECO:0000259" key="2">
    <source>
        <dbReference type="Pfam" id="PF07584"/>
    </source>
</evidence>
<feature type="transmembrane region" description="Helical" evidence="1">
    <location>
        <begin position="56"/>
        <end position="74"/>
    </location>
</feature>
<keyword evidence="1" id="KW-0472">Membrane</keyword>
<keyword evidence="1" id="KW-0812">Transmembrane</keyword>
<sequence length="496" mass="56666">MQFLYPIAFFAIIGIIVPIMIHLWNVKQGKTLKIGSIIFLGESSSKSSRSFKITDWLLLLLRCLLILIIAFLLAEPFINDKLVANGDKGWVLIEKEQIKNLSKTNLKEIDSLTQSGFEIHDLNINFPALNLKDTASWQETNTTKLSSSSLLKQLNTQLPAGFKVYWYGANLLNQYPDEVLKSSLAIQFRNILKTDSTVFKVAEAYFTNKDSLKVLLINSTSGQTNYSFQNVNDQTKNVLLKIDSGLSFLKTKEQSSWIKADTNTVYVSVYEAQNQKDASYLKAAILAIRDYSGRKISVQVVKNPKEISPQTNILFWLSTAAIPQNLKEEIILFSYEDGKEEVLNSTIQTKVNLVKNESTFALYKRILYKDENANAIWTDGFGKSILSYQYANQLHHYRFYSRFNPQWTDLVWSEEFVKALMPLVLVTPLAQNQFGFELDSADQRAATQPFFYSQNNLKKKAERAVAQQNPISNWVWILAFLVFALERILSFKQKKA</sequence>
<dbReference type="PANTHER" id="PTHR37464">
    <property type="entry name" value="BLL2463 PROTEIN"/>
    <property type="match status" value="1"/>
</dbReference>
<evidence type="ECO:0000256" key="1">
    <source>
        <dbReference type="SAM" id="Phobius"/>
    </source>
</evidence>
<reference evidence="3 4" key="1">
    <citation type="submission" date="2019-04" db="EMBL/GenBank/DDBJ databases">
        <title>Pedobacter sp. AR-3-17 sp. nov., isolated from Arctic soil.</title>
        <authorList>
            <person name="Dahal R.H."/>
            <person name="Kim D.-U."/>
        </authorList>
    </citation>
    <scope>NUCLEOTIDE SEQUENCE [LARGE SCALE GENOMIC DNA]</scope>
    <source>
        <strain evidence="3 4">AR-3-17</strain>
    </source>
</reference>
<proteinExistence type="predicted"/>
<dbReference type="InterPro" id="IPR024163">
    <property type="entry name" value="Aerotolerance_reg_N"/>
</dbReference>
<evidence type="ECO:0000313" key="4">
    <source>
        <dbReference type="Proteomes" id="UP000308181"/>
    </source>
</evidence>
<feature type="domain" description="Aerotolerance regulator N-terminal" evidence="2">
    <location>
        <begin position="1"/>
        <end position="76"/>
    </location>
</feature>
<protein>
    <recommendedName>
        <fullName evidence="2">Aerotolerance regulator N-terminal domain-containing protein</fullName>
    </recommendedName>
</protein>
<feature type="transmembrane region" description="Helical" evidence="1">
    <location>
        <begin position="6"/>
        <end position="24"/>
    </location>
</feature>
<dbReference type="OrthoDB" id="890881at2"/>
<accession>A0A4U1BX42</accession>
<dbReference type="EMBL" id="SWBP01000004">
    <property type="protein sequence ID" value="TKB96924.1"/>
    <property type="molecule type" value="Genomic_DNA"/>
</dbReference>
<name>A0A4U1BX42_9SPHI</name>
<organism evidence="3 4">
    <name type="scientific">Pedobacter cryophilus</name>
    <dbReference type="NCBI Taxonomy" id="2571271"/>
    <lineage>
        <taxon>Bacteria</taxon>
        <taxon>Pseudomonadati</taxon>
        <taxon>Bacteroidota</taxon>
        <taxon>Sphingobacteriia</taxon>
        <taxon>Sphingobacteriales</taxon>
        <taxon>Sphingobacteriaceae</taxon>
        <taxon>Pedobacter</taxon>
    </lineage>
</organism>
<keyword evidence="1" id="KW-1133">Transmembrane helix</keyword>
<dbReference type="Proteomes" id="UP000308181">
    <property type="component" value="Unassembled WGS sequence"/>
</dbReference>
<dbReference type="RefSeq" id="WP_136826888.1">
    <property type="nucleotide sequence ID" value="NZ_SWBP01000004.1"/>
</dbReference>
<dbReference type="AlphaFoldDB" id="A0A4U1BX42"/>
<keyword evidence="4" id="KW-1185">Reference proteome</keyword>